<evidence type="ECO:0000259" key="2">
    <source>
        <dbReference type="Pfam" id="PF01571"/>
    </source>
</evidence>
<dbReference type="PANTHER" id="PTHR22602">
    <property type="entry name" value="TRANSFERASE CAF17, MITOCHONDRIAL-RELATED"/>
    <property type="match status" value="1"/>
</dbReference>
<dbReference type="AlphaFoldDB" id="A0A7J5C0S2"/>
<keyword evidence="4" id="KW-1185">Reference proteome</keyword>
<name>A0A7J5C0S2_9MICO</name>
<evidence type="ECO:0000256" key="1">
    <source>
        <dbReference type="ARBA" id="ARBA00022946"/>
    </source>
</evidence>
<proteinExistence type="predicted"/>
<dbReference type="Proteomes" id="UP000467240">
    <property type="component" value="Unassembled WGS sequence"/>
</dbReference>
<dbReference type="InterPro" id="IPR027266">
    <property type="entry name" value="TrmE/GcvT-like"/>
</dbReference>
<dbReference type="NCBIfam" id="TIGR03317">
    <property type="entry name" value="ygfZ_signature"/>
    <property type="match status" value="1"/>
</dbReference>
<gene>
    <name evidence="3" type="ORF">F8O01_03150</name>
</gene>
<dbReference type="InterPro" id="IPR006222">
    <property type="entry name" value="GCVT_N"/>
</dbReference>
<keyword evidence="1" id="KW-0809">Transit peptide</keyword>
<sequence length="377" mass="40001">MTDATRVSPFLGLPGAVEGEGPNAGAPAHYGALVAEQRPLERGGAVVDLGNLGVIRLRGADRLTWLDSLTSGLVRSLAPGESGETLLLDVQGRIEHAAAVLDDGESTWLVTEGTRADEFASWLDRMRFLLDVRVERADEIVAAVGVFGDRELGAAAPNGVPLVWHDEWASTRVGGVSYATTDAHPGRDWDLHVHLLERPALEALAERVRVGDVSAAGIDALEALRIAAWRPRLARDVDSRAIPHELDWTRSAVHLEKGCYRGQETVAKVHNLGRPPRRLVHLDLDGSLGALPAAGAVLHVAGDPDRAVVGQITSIGVHHENGPIALALVKRRLDPEAVLAADLDGEGITAAQTAIVSPEAGHAADVPRLPRLGRRSG</sequence>
<dbReference type="PANTHER" id="PTHR22602:SF0">
    <property type="entry name" value="TRANSFERASE CAF17, MITOCHONDRIAL-RELATED"/>
    <property type="match status" value="1"/>
</dbReference>
<dbReference type="EMBL" id="WBJZ01000003">
    <property type="protein sequence ID" value="KAB1660336.1"/>
    <property type="molecule type" value="Genomic_DNA"/>
</dbReference>
<accession>A0A7J5C0S2</accession>
<evidence type="ECO:0000313" key="3">
    <source>
        <dbReference type="EMBL" id="KAB1660336.1"/>
    </source>
</evidence>
<dbReference type="GO" id="GO:0016226">
    <property type="term" value="P:iron-sulfur cluster assembly"/>
    <property type="evidence" value="ECO:0007669"/>
    <property type="project" value="TreeGrafter"/>
</dbReference>
<protein>
    <submittedName>
        <fullName evidence="3">Folate-binding protein YgfZ</fullName>
    </submittedName>
</protein>
<dbReference type="Pfam" id="PF01571">
    <property type="entry name" value="GCV_T"/>
    <property type="match status" value="1"/>
</dbReference>
<evidence type="ECO:0000313" key="4">
    <source>
        <dbReference type="Proteomes" id="UP000467240"/>
    </source>
</evidence>
<dbReference type="RefSeq" id="WP_158039436.1">
    <property type="nucleotide sequence ID" value="NZ_JACCFV010000001.1"/>
</dbReference>
<dbReference type="Gene3D" id="3.30.1360.120">
    <property type="entry name" value="Probable tRNA modification gtpase trme, domain 1"/>
    <property type="match status" value="1"/>
</dbReference>
<reference evidence="3 4" key="1">
    <citation type="submission" date="2019-09" db="EMBL/GenBank/DDBJ databases">
        <title>Phylogeny of genus Pseudoclavibacter and closely related genus.</title>
        <authorList>
            <person name="Li Y."/>
        </authorList>
    </citation>
    <scope>NUCLEOTIDE SEQUENCE [LARGE SCALE GENOMIC DNA]</scope>
    <source>
        <strain evidence="3 4">DSM 23821</strain>
    </source>
</reference>
<dbReference type="InterPro" id="IPR045179">
    <property type="entry name" value="YgfZ/GcvT"/>
</dbReference>
<organism evidence="3 4">
    <name type="scientific">Pseudoclavibacter chungangensis</name>
    <dbReference type="NCBI Taxonomy" id="587635"/>
    <lineage>
        <taxon>Bacteria</taxon>
        <taxon>Bacillati</taxon>
        <taxon>Actinomycetota</taxon>
        <taxon>Actinomycetes</taxon>
        <taxon>Micrococcales</taxon>
        <taxon>Microbacteriaceae</taxon>
        <taxon>Pseudoclavibacter</taxon>
    </lineage>
</organism>
<dbReference type="SUPFAM" id="SSF103025">
    <property type="entry name" value="Folate-binding domain"/>
    <property type="match status" value="1"/>
</dbReference>
<comment type="caution">
    <text evidence="3">The sequence shown here is derived from an EMBL/GenBank/DDBJ whole genome shotgun (WGS) entry which is preliminary data.</text>
</comment>
<dbReference type="OrthoDB" id="9796287at2"/>
<dbReference type="InterPro" id="IPR017703">
    <property type="entry name" value="YgfZ/GCV_T_CS"/>
</dbReference>
<feature type="domain" description="GCVT N-terminal" evidence="2">
    <location>
        <begin position="32"/>
        <end position="148"/>
    </location>
</feature>